<organism evidence="2 3">
    <name type="scientific">Corynebacterium riegelii</name>
    <dbReference type="NCBI Taxonomy" id="156976"/>
    <lineage>
        <taxon>Bacteria</taxon>
        <taxon>Bacillati</taxon>
        <taxon>Actinomycetota</taxon>
        <taxon>Actinomycetes</taxon>
        <taxon>Mycobacteriales</taxon>
        <taxon>Corynebacteriaceae</taxon>
        <taxon>Corynebacterium</taxon>
    </lineage>
</organism>
<dbReference type="RefSeq" id="WP_052205178.1">
    <property type="nucleotide sequence ID" value="NZ_CP012342.1"/>
</dbReference>
<dbReference type="Proteomes" id="UP000060016">
    <property type="component" value="Chromosome"/>
</dbReference>
<gene>
    <name evidence="2" type="ORF">AK829_06780</name>
</gene>
<dbReference type="EMBL" id="CP012342">
    <property type="protein sequence ID" value="AKV58918.1"/>
    <property type="molecule type" value="Genomic_DNA"/>
</dbReference>
<feature type="region of interest" description="Disordered" evidence="1">
    <location>
        <begin position="114"/>
        <end position="142"/>
    </location>
</feature>
<dbReference type="AlphaFoldDB" id="A0A0K1RBZ6"/>
<proteinExistence type="predicted"/>
<reference evidence="2 3" key="1">
    <citation type="submission" date="2015-08" db="EMBL/GenBank/DDBJ databases">
        <authorList>
            <person name="Babu N.S."/>
            <person name="Beckwith C.J."/>
            <person name="Beseler K.G."/>
            <person name="Brison A."/>
            <person name="Carone J.V."/>
            <person name="Caskin T.P."/>
            <person name="Diamond M."/>
            <person name="Durham M.E."/>
            <person name="Foxe J.M."/>
            <person name="Go M."/>
            <person name="Henderson B.A."/>
            <person name="Jones I.B."/>
            <person name="McGettigan J.A."/>
            <person name="Micheletti S.J."/>
            <person name="Nasrallah M.E."/>
            <person name="Ortiz D."/>
            <person name="Piller C.R."/>
            <person name="Privatt S.R."/>
            <person name="Schneider S.L."/>
            <person name="Sharp S."/>
            <person name="Smith T.C."/>
            <person name="Stanton J.D."/>
            <person name="Ullery H.E."/>
            <person name="Wilson R.J."/>
            <person name="Serrano M.G."/>
            <person name="Buck G."/>
            <person name="Lee V."/>
            <person name="Wang Y."/>
            <person name="Carvalho R."/>
            <person name="Voegtly L."/>
            <person name="Shi R."/>
            <person name="Duckworth R."/>
            <person name="Johnson A."/>
            <person name="Loviza R."/>
            <person name="Walstead R."/>
            <person name="Shah Z."/>
            <person name="Kiflezghi M."/>
            <person name="Wade K."/>
            <person name="Ball S.L."/>
            <person name="Bradley K.W."/>
            <person name="Asai D.J."/>
            <person name="Bowman C.A."/>
            <person name="Russell D.A."/>
            <person name="Pope W.H."/>
            <person name="Jacobs-Sera D."/>
            <person name="Hendrix R.W."/>
            <person name="Hatfull G.F."/>
        </authorList>
    </citation>
    <scope>NUCLEOTIDE SEQUENCE [LARGE SCALE GENOMIC DNA]</scope>
    <source>
        <strain evidence="2 3">PUDD_83A45</strain>
    </source>
</reference>
<accession>A0A0K1RBZ6</accession>
<evidence type="ECO:0000313" key="2">
    <source>
        <dbReference type="EMBL" id="AKV58918.1"/>
    </source>
</evidence>
<protein>
    <submittedName>
        <fullName evidence="2">Uncharacterized protein</fullName>
    </submittedName>
</protein>
<name>A0A0K1RBZ6_9CORY</name>
<sequence length="156" mass="16834">MGELLKAAVGCIEAPSLFPRELKILMQVALLAEDATGPTLTPTGIVRQATAGRVDNFGGPTMTNWLKRDIVDATLPTFIGTGWLQEVPGPENDGAYQLNLTRLKRLLDQAETTLATGESDQEALEQADRELPGDFDSTPDDLAEQVDRILVSNPAM</sequence>
<evidence type="ECO:0000313" key="3">
    <source>
        <dbReference type="Proteomes" id="UP000060016"/>
    </source>
</evidence>
<keyword evidence="3" id="KW-1185">Reference proteome</keyword>
<evidence type="ECO:0000256" key="1">
    <source>
        <dbReference type="SAM" id="MobiDB-lite"/>
    </source>
</evidence>
<dbReference type="KEGG" id="crie:AK829_06780"/>
<dbReference type="PATRIC" id="fig|156976.3.peg.1352"/>